<sequence>MNDSPDSRQCSGEVLPSRLGPEHLKLERRNGSTYCLGTGVFRLDRRRKSGTELTLQQDAMVCSGSVPQLSHSHSGATGEAVTIGSVRRLSRLSRGEEIGVGAGILLLQACLGRDMGSWDQGGGCSAAKKSMDSRGSNGLNG</sequence>
<name>A0ABQ9U9Z9_SAGOE</name>
<reference evidence="2 3" key="1">
    <citation type="submission" date="2023-05" db="EMBL/GenBank/DDBJ databases">
        <title>B98-5 Cell Line De Novo Hybrid Assembly: An Optical Mapping Approach.</title>
        <authorList>
            <person name="Kananen K."/>
            <person name="Auerbach J.A."/>
            <person name="Kautto E."/>
            <person name="Blachly J.S."/>
        </authorList>
    </citation>
    <scope>NUCLEOTIDE SEQUENCE [LARGE SCALE GENOMIC DNA]</scope>
    <source>
        <strain evidence="2">B95-8</strain>
        <tissue evidence="2">Cell line</tissue>
    </source>
</reference>
<evidence type="ECO:0000256" key="1">
    <source>
        <dbReference type="SAM" id="MobiDB-lite"/>
    </source>
</evidence>
<feature type="region of interest" description="Disordered" evidence="1">
    <location>
        <begin position="122"/>
        <end position="141"/>
    </location>
</feature>
<organism evidence="2 3">
    <name type="scientific">Saguinus oedipus</name>
    <name type="common">Cotton-top tamarin</name>
    <name type="synonym">Oedipomidas oedipus</name>
    <dbReference type="NCBI Taxonomy" id="9490"/>
    <lineage>
        <taxon>Eukaryota</taxon>
        <taxon>Metazoa</taxon>
        <taxon>Chordata</taxon>
        <taxon>Craniata</taxon>
        <taxon>Vertebrata</taxon>
        <taxon>Euteleostomi</taxon>
        <taxon>Mammalia</taxon>
        <taxon>Eutheria</taxon>
        <taxon>Euarchontoglires</taxon>
        <taxon>Primates</taxon>
        <taxon>Haplorrhini</taxon>
        <taxon>Platyrrhini</taxon>
        <taxon>Cebidae</taxon>
        <taxon>Callitrichinae</taxon>
        <taxon>Saguinus</taxon>
    </lineage>
</organism>
<dbReference type="Proteomes" id="UP001266305">
    <property type="component" value="Unassembled WGS sequence"/>
</dbReference>
<gene>
    <name evidence="2" type="ORF">P7K49_029987</name>
</gene>
<protein>
    <submittedName>
        <fullName evidence="2">Uncharacterized protein</fullName>
    </submittedName>
</protein>
<evidence type="ECO:0000313" key="3">
    <source>
        <dbReference type="Proteomes" id="UP001266305"/>
    </source>
</evidence>
<accession>A0ABQ9U9Z9</accession>
<keyword evidence="3" id="KW-1185">Reference proteome</keyword>
<dbReference type="EMBL" id="JASSZA010000015">
    <property type="protein sequence ID" value="KAK2093458.1"/>
    <property type="molecule type" value="Genomic_DNA"/>
</dbReference>
<proteinExistence type="predicted"/>
<evidence type="ECO:0000313" key="2">
    <source>
        <dbReference type="EMBL" id="KAK2093458.1"/>
    </source>
</evidence>
<comment type="caution">
    <text evidence="2">The sequence shown here is derived from an EMBL/GenBank/DDBJ whole genome shotgun (WGS) entry which is preliminary data.</text>
</comment>